<feature type="transmembrane region" description="Helical" evidence="1">
    <location>
        <begin position="123"/>
        <end position="146"/>
    </location>
</feature>
<keyword evidence="4" id="KW-1185">Reference proteome</keyword>
<organism evidence="3 4">
    <name type="scientific">Obba rivulosa</name>
    <dbReference type="NCBI Taxonomy" id="1052685"/>
    <lineage>
        <taxon>Eukaryota</taxon>
        <taxon>Fungi</taxon>
        <taxon>Dikarya</taxon>
        <taxon>Basidiomycota</taxon>
        <taxon>Agaricomycotina</taxon>
        <taxon>Agaricomycetes</taxon>
        <taxon>Polyporales</taxon>
        <taxon>Gelatoporiaceae</taxon>
        <taxon>Obba</taxon>
    </lineage>
</organism>
<feature type="transmembrane region" description="Helical" evidence="1">
    <location>
        <begin position="95"/>
        <end position="117"/>
    </location>
</feature>
<dbReference type="InterPro" id="IPR045340">
    <property type="entry name" value="DUF6533"/>
</dbReference>
<evidence type="ECO:0000259" key="2">
    <source>
        <dbReference type="Pfam" id="PF20151"/>
    </source>
</evidence>
<feature type="transmembrane region" description="Helical" evidence="1">
    <location>
        <begin position="215"/>
        <end position="239"/>
    </location>
</feature>
<dbReference type="Pfam" id="PF20151">
    <property type="entry name" value="DUF6533"/>
    <property type="match status" value="1"/>
</dbReference>
<accession>A0A8E2B253</accession>
<feature type="domain" description="DUF6533" evidence="2">
    <location>
        <begin position="23"/>
        <end position="67"/>
    </location>
</feature>
<protein>
    <recommendedName>
        <fullName evidence="2">DUF6533 domain-containing protein</fullName>
    </recommendedName>
</protein>
<dbReference type="AlphaFoldDB" id="A0A8E2B253"/>
<feature type="transmembrane region" description="Helical" evidence="1">
    <location>
        <begin position="172"/>
        <end position="195"/>
    </location>
</feature>
<keyword evidence="1" id="KW-1133">Transmembrane helix</keyword>
<dbReference type="OrthoDB" id="2745134at2759"/>
<evidence type="ECO:0000313" key="4">
    <source>
        <dbReference type="Proteomes" id="UP000250043"/>
    </source>
</evidence>
<sequence>MSTIDLNEDTIFAVVSKAYFVKYANVAALTVAVFEYCLTLEDEILLVWSSRWSFTKVLFLVNRYLSFTDVALAAKLSSGLSSNLKHCITEYHVAVYFYIIGLVTAEALLGIRTYAIWHCDRRILFVLLVMYSGFFVGGIVFLHFSIQTQTFASAMIMQYESCMASTSDQRSWLAYLFLMAAELVVIVLTLVQRYISASDLPELSPLAHILYRDGMLFYCAMLGMSSINLSLMLAGPAALSSMMQMPMKAIHSVLCSRMLLNIRKASLNKQATSFSALSVRFAADSHLAFEDMELQDLHIHELEAGLEAGHSS</sequence>
<evidence type="ECO:0000313" key="3">
    <source>
        <dbReference type="EMBL" id="OCH92267.1"/>
    </source>
</evidence>
<evidence type="ECO:0000256" key="1">
    <source>
        <dbReference type="SAM" id="Phobius"/>
    </source>
</evidence>
<dbReference type="EMBL" id="KV722372">
    <property type="protein sequence ID" value="OCH92267.1"/>
    <property type="molecule type" value="Genomic_DNA"/>
</dbReference>
<gene>
    <name evidence="3" type="ORF">OBBRIDRAFT_467370</name>
</gene>
<dbReference type="Proteomes" id="UP000250043">
    <property type="component" value="Unassembled WGS sequence"/>
</dbReference>
<proteinExistence type="predicted"/>
<reference evidence="3 4" key="1">
    <citation type="submission" date="2016-07" db="EMBL/GenBank/DDBJ databases">
        <title>Draft genome of the white-rot fungus Obba rivulosa 3A-2.</title>
        <authorList>
            <consortium name="DOE Joint Genome Institute"/>
            <person name="Miettinen O."/>
            <person name="Riley R."/>
            <person name="Acob R."/>
            <person name="Barry K."/>
            <person name="Cullen D."/>
            <person name="De Vries R."/>
            <person name="Hainaut M."/>
            <person name="Hatakka A."/>
            <person name="Henrissat B."/>
            <person name="Hilden K."/>
            <person name="Kuo R."/>
            <person name="Labutti K."/>
            <person name="Lipzen A."/>
            <person name="Makela M.R."/>
            <person name="Sandor L."/>
            <person name="Spatafora J.W."/>
            <person name="Grigoriev I.V."/>
            <person name="Hibbett D.S."/>
        </authorList>
    </citation>
    <scope>NUCLEOTIDE SEQUENCE [LARGE SCALE GENOMIC DNA]</scope>
    <source>
        <strain evidence="3 4">3A-2</strain>
    </source>
</reference>
<keyword evidence="1" id="KW-0472">Membrane</keyword>
<name>A0A8E2B253_9APHY</name>
<keyword evidence="1" id="KW-0812">Transmembrane</keyword>